<keyword evidence="4" id="KW-1185">Reference proteome</keyword>
<evidence type="ECO:0000313" key="3">
    <source>
        <dbReference type="EMBL" id="MBL4928690.1"/>
    </source>
</evidence>
<evidence type="ECO:0000256" key="1">
    <source>
        <dbReference type="SAM" id="SignalP"/>
    </source>
</evidence>
<dbReference type="EMBL" id="JAESVP010000005">
    <property type="protein sequence ID" value="MBL4928690.1"/>
    <property type="molecule type" value="Genomic_DNA"/>
</dbReference>
<dbReference type="Proteomes" id="UP000619033">
    <property type="component" value="Unassembled WGS sequence"/>
</dbReference>
<dbReference type="Pfam" id="PF01471">
    <property type="entry name" value="PG_binding_1"/>
    <property type="match status" value="1"/>
</dbReference>
<dbReference type="InterPro" id="IPR009003">
    <property type="entry name" value="Peptidase_S1_PA"/>
</dbReference>
<dbReference type="Pfam" id="PF13365">
    <property type="entry name" value="Trypsin_2"/>
    <property type="match status" value="1"/>
</dbReference>
<keyword evidence="1" id="KW-0732">Signal</keyword>
<proteinExistence type="predicted"/>
<dbReference type="SUPFAM" id="SSF47090">
    <property type="entry name" value="PGBD-like"/>
    <property type="match status" value="1"/>
</dbReference>
<dbReference type="InterPro" id="IPR036365">
    <property type="entry name" value="PGBD-like_sf"/>
</dbReference>
<dbReference type="InterPro" id="IPR002477">
    <property type="entry name" value="Peptidoglycan-bd-like"/>
</dbReference>
<dbReference type="InterPro" id="IPR036366">
    <property type="entry name" value="PGBDSf"/>
</dbReference>
<name>A0A8J7MTH5_9RHOB</name>
<protein>
    <submittedName>
        <fullName evidence="3">Peptidoglycan-binding protein</fullName>
    </submittedName>
</protein>
<reference evidence="3" key="1">
    <citation type="submission" date="2021-01" db="EMBL/GenBank/DDBJ databases">
        <title>Genome seq and assembly of Tabrizicola sp. KVB23.</title>
        <authorList>
            <person name="Chhetri G."/>
        </authorList>
    </citation>
    <scope>NUCLEOTIDE SEQUENCE</scope>
    <source>
        <strain evidence="3">KVB23</strain>
    </source>
</reference>
<comment type="caution">
    <text evidence="3">The sequence shown here is derived from an EMBL/GenBank/DDBJ whole genome shotgun (WGS) entry which is preliminary data.</text>
</comment>
<organism evidence="3 4">
    <name type="scientific">Fuscibacter oryzae</name>
    <dbReference type="NCBI Taxonomy" id="2803939"/>
    <lineage>
        <taxon>Bacteria</taxon>
        <taxon>Pseudomonadati</taxon>
        <taxon>Pseudomonadota</taxon>
        <taxon>Alphaproteobacteria</taxon>
        <taxon>Rhodobacterales</taxon>
        <taxon>Paracoccaceae</taxon>
        <taxon>Fuscibacter</taxon>
    </lineage>
</organism>
<accession>A0A8J7MTH5</accession>
<dbReference type="Gene3D" id="1.10.101.10">
    <property type="entry name" value="PGBD-like superfamily/PGBD"/>
    <property type="match status" value="1"/>
</dbReference>
<feature type="domain" description="Peptidoglycan binding-like" evidence="2">
    <location>
        <begin position="152"/>
        <end position="206"/>
    </location>
</feature>
<feature type="signal peptide" evidence="1">
    <location>
        <begin position="1"/>
        <end position="21"/>
    </location>
</feature>
<feature type="chain" id="PRO_5035177837" evidence="1">
    <location>
        <begin position="22"/>
        <end position="575"/>
    </location>
</feature>
<sequence length="575" mass="59646">MALRTLLAAIVAAFGIFTAAAAQDSAWVQVEAQPTMAKAEDRAEAWASIFPDVTGYKTRTGWIAIVLGPYAPAEAAGRLNDLKSQGLIPGDAFVSDGGDLRDKVIDMATAAPVVTTPDEPVVGAPIVAPTVIQPADETPEEARASEALLTPEQRVDLQKALGWYGFYAGAHDGAFGKGTRASMAALQEAKGYEVTGILTTTQRNALLDGYDADQAEFGFRSESVAEAGIEITLPFGAVEFDGYEPPFVKYREKNGSGIKILLISEPGGAEALAGLYDLLQTLKDVPPEGERSKGEDNFTINATGPDVQSYAYAATSRGMVKGYLVVWKPAVADKMARILPALKSTFRPVGDKALDPGLVPMEDAVRLGLLAGLEVKRPTLSRSGFFVDAKGTVATVADAVAQCTRITIDHDTEATVTLTDQGIALLTPKSPLSPPAFAQIAPAPAPGTELAVAGYSYEDKLPAPVLTLGTFEEAKGLNGEAGLARLSAPVLDGDRGGPVIEPRGGVVGILIPGGAPQGKALPEGVAFAASAQVLSDAMTKAGLTATAQDAAAPVATPDAMNRSALGMTVLVSCWN</sequence>
<gene>
    <name evidence="3" type="ORF">JI744_11300</name>
</gene>
<dbReference type="Gene3D" id="2.40.10.120">
    <property type="match status" value="1"/>
</dbReference>
<dbReference type="SUPFAM" id="SSF50494">
    <property type="entry name" value="Trypsin-like serine proteases"/>
    <property type="match status" value="1"/>
</dbReference>
<evidence type="ECO:0000259" key="2">
    <source>
        <dbReference type="Pfam" id="PF01471"/>
    </source>
</evidence>
<dbReference type="RefSeq" id="WP_202660885.1">
    <property type="nucleotide sequence ID" value="NZ_JAESVP010000005.1"/>
</dbReference>
<dbReference type="AlphaFoldDB" id="A0A8J7MTH5"/>
<evidence type="ECO:0000313" key="4">
    <source>
        <dbReference type="Proteomes" id="UP000619033"/>
    </source>
</evidence>